<gene>
    <name evidence="2" type="ORF">O3P69_008108</name>
</gene>
<name>A0AAW0T126_SCYPA</name>
<feature type="region of interest" description="Disordered" evidence="1">
    <location>
        <begin position="39"/>
        <end position="140"/>
    </location>
</feature>
<evidence type="ECO:0000313" key="2">
    <source>
        <dbReference type="EMBL" id="KAK8380963.1"/>
    </source>
</evidence>
<dbReference type="EMBL" id="JARAKH010000041">
    <property type="protein sequence ID" value="KAK8380963.1"/>
    <property type="molecule type" value="Genomic_DNA"/>
</dbReference>
<keyword evidence="3" id="KW-1185">Reference proteome</keyword>
<dbReference type="AlphaFoldDB" id="A0AAW0T126"/>
<sequence length="140" mass="16952">MMSARDFRRPYARQRRESDEGEEEGFLYCLMYYFDEARRESEDGSDRRGRKSKKYHEEEEEEQQSKKKDDDEDDEMLNPLVYRESRPGRPMRGGMMRRAYTPDREALSRSSASTSHRYRSHSQPPEINHNNLARRHRKKK</sequence>
<feature type="region of interest" description="Disordered" evidence="1">
    <location>
        <begin position="1"/>
        <end position="22"/>
    </location>
</feature>
<accession>A0AAW0T126</accession>
<organism evidence="2 3">
    <name type="scientific">Scylla paramamosain</name>
    <name type="common">Mud crab</name>
    <dbReference type="NCBI Taxonomy" id="85552"/>
    <lineage>
        <taxon>Eukaryota</taxon>
        <taxon>Metazoa</taxon>
        <taxon>Ecdysozoa</taxon>
        <taxon>Arthropoda</taxon>
        <taxon>Crustacea</taxon>
        <taxon>Multicrustacea</taxon>
        <taxon>Malacostraca</taxon>
        <taxon>Eumalacostraca</taxon>
        <taxon>Eucarida</taxon>
        <taxon>Decapoda</taxon>
        <taxon>Pleocyemata</taxon>
        <taxon>Brachyura</taxon>
        <taxon>Eubrachyura</taxon>
        <taxon>Portunoidea</taxon>
        <taxon>Portunidae</taxon>
        <taxon>Portuninae</taxon>
        <taxon>Scylla</taxon>
    </lineage>
</organism>
<evidence type="ECO:0000313" key="3">
    <source>
        <dbReference type="Proteomes" id="UP001487740"/>
    </source>
</evidence>
<reference evidence="2 3" key="1">
    <citation type="submission" date="2023-03" db="EMBL/GenBank/DDBJ databases">
        <title>High-quality genome of Scylla paramamosain provides insights in environmental adaptation.</title>
        <authorList>
            <person name="Zhang L."/>
        </authorList>
    </citation>
    <scope>NUCLEOTIDE SEQUENCE [LARGE SCALE GENOMIC DNA]</scope>
    <source>
        <strain evidence="2">LZ_2023a</strain>
        <tissue evidence="2">Muscle</tissue>
    </source>
</reference>
<dbReference type="Proteomes" id="UP001487740">
    <property type="component" value="Unassembled WGS sequence"/>
</dbReference>
<comment type="caution">
    <text evidence="2">The sequence shown here is derived from an EMBL/GenBank/DDBJ whole genome shotgun (WGS) entry which is preliminary data.</text>
</comment>
<feature type="compositionally biased region" description="Polar residues" evidence="1">
    <location>
        <begin position="108"/>
        <end position="131"/>
    </location>
</feature>
<feature type="compositionally biased region" description="Low complexity" evidence="1">
    <location>
        <begin position="88"/>
        <end position="98"/>
    </location>
</feature>
<protein>
    <submittedName>
        <fullName evidence="2">Uncharacterized protein</fullName>
    </submittedName>
</protein>
<proteinExistence type="predicted"/>
<feature type="compositionally biased region" description="Basic and acidic residues" evidence="1">
    <location>
        <begin position="1"/>
        <end position="18"/>
    </location>
</feature>
<evidence type="ECO:0000256" key="1">
    <source>
        <dbReference type="SAM" id="MobiDB-lite"/>
    </source>
</evidence>